<dbReference type="Gene3D" id="1.10.150.130">
    <property type="match status" value="1"/>
</dbReference>
<dbReference type="AlphaFoldDB" id="A0AAP8NL02"/>
<dbReference type="InterPro" id="IPR013762">
    <property type="entry name" value="Integrase-like_cat_sf"/>
</dbReference>
<dbReference type="InterPro" id="IPR050808">
    <property type="entry name" value="Phage_Integrase"/>
</dbReference>
<comment type="similarity">
    <text evidence="1">Belongs to the 'phage' integrase family.</text>
</comment>
<gene>
    <name evidence="6" type="ORF">CXU09_09730</name>
</gene>
<keyword evidence="4" id="KW-0233">DNA recombination</keyword>
<organism evidence="6 7">
    <name type="scientific">Akkermansia muciniphila</name>
    <dbReference type="NCBI Taxonomy" id="239935"/>
    <lineage>
        <taxon>Bacteria</taxon>
        <taxon>Pseudomonadati</taxon>
        <taxon>Verrucomicrobiota</taxon>
        <taxon>Verrucomicrobiia</taxon>
        <taxon>Verrucomicrobiales</taxon>
        <taxon>Akkermansiaceae</taxon>
        <taxon>Akkermansia</taxon>
    </lineage>
</organism>
<evidence type="ECO:0000256" key="4">
    <source>
        <dbReference type="ARBA" id="ARBA00023172"/>
    </source>
</evidence>
<dbReference type="PROSITE" id="PS51898">
    <property type="entry name" value="TYR_RECOMBINASE"/>
    <property type="match status" value="1"/>
</dbReference>
<dbReference type="Pfam" id="PF00589">
    <property type="entry name" value="Phage_integrase"/>
    <property type="match status" value="1"/>
</dbReference>
<comment type="caution">
    <text evidence="6">The sequence shown here is derived from an EMBL/GenBank/DDBJ whole genome shotgun (WGS) entry which is preliminary data.</text>
</comment>
<dbReference type="SUPFAM" id="SSF56349">
    <property type="entry name" value="DNA breaking-rejoining enzymes"/>
    <property type="match status" value="1"/>
</dbReference>
<evidence type="ECO:0000313" key="7">
    <source>
        <dbReference type="Proteomes" id="UP000235914"/>
    </source>
</evidence>
<evidence type="ECO:0000259" key="5">
    <source>
        <dbReference type="PROSITE" id="PS51898"/>
    </source>
</evidence>
<dbReference type="Proteomes" id="UP000235914">
    <property type="component" value="Unassembled WGS sequence"/>
</dbReference>
<evidence type="ECO:0000313" key="6">
    <source>
        <dbReference type="EMBL" id="PNC54795.1"/>
    </source>
</evidence>
<name>A0AAP8NL02_9BACT</name>
<evidence type="ECO:0000256" key="3">
    <source>
        <dbReference type="ARBA" id="ARBA00023125"/>
    </source>
</evidence>
<evidence type="ECO:0000256" key="2">
    <source>
        <dbReference type="ARBA" id="ARBA00022908"/>
    </source>
</evidence>
<proteinExistence type="inferred from homology"/>
<dbReference type="PANTHER" id="PTHR30629:SF2">
    <property type="entry name" value="PROPHAGE INTEGRASE INTS-RELATED"/>
    <property type="match status" value="1"/>
</dbReference>
<dbReference type="GO" id="GO:0006310">
    <property type="term" value="P:DNA recombination"/>
    <property type="evidence" value="ECO:0007669"/>
    <property type="project" value="UniProtKB-KW"/>
</dbReference>
<dbReference type="InterPro" id="IPR010998">
    <property type="entry name" value="Integrase_recombinase_N"/>
</dbReference>
<dbReference type="GO" id="GO:0015074">
    <property type="term" value="P:DNA integration"/>
    <property type="evidence" value="ECO:0007669"/>
    <property type="project" value="UniProtKB-KW"/>
</dbReference>
<reference evidence="6 7" key="1">
    <citation type="journal article" date="2017" name="BMC Genomics">
        <title>Genome sequencing of 39 Akkermansia muciniphila isolates reveals its population structure, genomic and functional diverisity, and global distribution in mammalian gut microbiotas.</title>
        <authorList>
            <person name="Guo X."/>
            <person name="Li S."/>
            <person name="Zhang J."/>
            <person name="Wu F."/>
            <person name="Li X."/>
            <person name="Wu D."/>
            <person name="Zhang M."/>
            <person name="Ou Z."/>
            <person name="Jie Z."/>
            <person name="Yan Q."/>
            <person name="Li P."/>
            <person name="Yi J."/>
            <person name="Peng Y."/>
        </authorList>
    </citation>
    <scope>NUCLEOTIDE SEQUENCE [LARGE SCALE GENOMIC DNA]</scope>
    <source>
        <strain evidence="6 7">GP43</strain>
    </source>
</reference>
<dbReference type="EMBL" id="PJKN01000005">
    <property type="protein sequence ID" value="PNC54795.1"/>
    <property type="molecule type" value="Genomic_DNA"/>
</dbReference>
<keyword evidence="3" id="KW-0238">DNA-binding</keyword>
<accession>A0AAP8NL02</accession>
<evidence type="ECO:0000256" key="1">
    <source>
        <dbReference type="ARBA" id="ARBA00008857"/>
    </source>
</evidence>
<dbReference type="GO" id="GO:0003677">
    <property type="term" value="F:DNA binding"/>
    <property type="evidence" value="ECO:0007669"/>
    <property type="project" value="UniProtKB-KW"/>
</dbReference>
<keyword evidence="2" id="KW-0229">DNA integration</keyword>
<dbReference type="InterPro" id="IPR002104">
    <property type="entry name" value="Integrase_catalytic"/>
</dbReference>
<dbReference type="InterPro" id="IPR011010">
    <property type="entry name" value="DNA_brk_join_enz"/>
</dbReference>
<dbReference type="PANTHER" id="PTHR30629">
    <property type="entry name" value="PROPHAGE INTEGRASE"/>
    <property type="match status" value="1"/>
</dbReference>
<dbReference type="Gene3D" id="1.10.443.10">
    <property type="entry name" value="Intergrase catalytic core"/>
    <property type="match status" value="1"/>
</dbReference>
<feature type="domain" description="Tyr recombinase" evidence="5">
    <location>
        <begin position="218"/>
        <end position="388"/>
    </location>
</feature>
<sequence length="393" mass="45737">MFFKCFYSDKMRENKISISAGESIKFPFMHVFPYYFSVLSVLDLMLIRNPFAYLCFMTQQELTEEEALLICWMRKKRVQAAEMMVMARLLRGVSAGMAGRLQCVELGIKEWKAMKKTVSFSVCVAESLKARAHRRRRTLEEIRCVTARMVKSWPELRHKMMRGLRREDCQRILNIFPTASGRRKARVILHGICAFACRRGWAGKNPAAETPCPHVKERRVPVLTPEECRRLMTAAQEVCGGECLPAAALMLYAGVRPQEVRRLQFRHIRLEEKAALIPARHSKTGGARRVTLRPVALQYLRAFRNHSGEEPLCPAGWERKWRLVRARAGWNNSRPWVQDVLRHTFASYHALEFRDYAGLQWEMGHQNAHLLKTRYLNMDEIRRQDARAFWLAA</sequence>
<protein>
    <recommendedName>
        <fullName evidence="5">Tyr recombinase domain-containing protein</fullName>
    </recommendedName>
</protein>